<gene>
    <name evidence="2" type="ORF">GMORB2_5204</name>
</gene>
<dbReference type="InterPro" id="IPR015867">
    <property type="entry name" value="N-reg_PII/ATP_PRibTrfase_C"/>
</dbReference>
<dbReference type="PANTHER" id="PTHR41774">
    <property type="match status" value="1"/>
</dbReference>
<comment type="caution">
    <text evidence="2">The sequence shown here is derived from an EMBL/GenBank/DDBJ whole genome shotgun (WGS) entry which is preliminary data.</text>
</comment>
<dbReference type="AlphaFoldDB" id="A0A9P4YWU3"/>
<keyword evidence="3" id="KW-1185">Reference proteome</keyword>
<reference evidence="2" key="1">
    <citation type="submission" date="2020-03" db="EMBL/GenBank/DDBJ databases">
        <title>Site-based positive gene gene selection in Geosmithia morbida across the United States reveals a broad range of putative effectors and factors for local host and environmental adapation.</title>
        <authorList>
            <person name="Onufrak A."/>
            <person name="Murdoch R.W."/>
            <person name="Gazis R."/>
            <person name="Huff M."/>
            <person name="Staton M."/>
            <person name="Klingeman W."/>
            <person name="Hadziabdic D."/>
        </authorList>
    </citation>
    <scope>NUCLEOTIDE SEQUENCE</scope>
    <source>
        <strain evidence="2">1262</strain>
    </source>
</reference>
<proteinExistence type="predicted"/>
<dbReference type="GeneID" id="55971432"/>
<sequence length="140" mass="15130">MASTIARFTLTFYAPPASVAACKTAVFAAGAGRYPGSGGYTECCWSALGTGQFRPGEGANPYIGSRGVAEETPEVRVETLCLGRDTARKAVDALKKCVTFVSVLLHRNTPPPTRTDAQAHKRVHPYEEPVYFVTKIEDEF</sequence>
<dbReference type="PROSITE" id="PS51257">
    <property type="entry name" value="PROKAR_LIPOPROTEIN"/>
    <property type="match status" value="1"/>
</dbReference>
<evidence type="ECO:0000313" key="3">
    <source>
        <dbReference type="Proteomes" id="UP000749293"/>
    </source>
</evidence>
<dbReference type="PANTHER" id="PTHR41774:SF1">
    <property type="entry name" value="NGG1P INTERACTING FACTOR NIF3"/>
    <property type="match status" value="1"/>
</dbReference>
<dbReference type="RefSeq" id="XP_035323190.1">
    <property type="nucleotide sequence ID" value="XM_035467178.1"/>
</dbReference>
<evidence type="ECO:0000313" key="2">
    <source>
        <dbReference type="EMBL" id="KAF4124538.1"/>
    </source>
</evidence>
<dbReference type="OrthoDB" id="15981at2759"/>
<dbReference type="SUPFAM" id="SSF102705">
    <property type="entry name" value="NIF3 (NGG1p interacting factor 3)-like"/>
    <property type="match status" value="1"/>
</dbReference>
<dbReference type="Proteomes" id="UP000749293">
    <property type="component" value="Unassembled WGS sequence"/>
</dbReference>
<organism evidence="2 3">
    <name type="scientific">Geosmithia morbida</name>
    <dbReference type="NCBI Taxonomy" id="1094350"/>
    <lineage>
        <taxon>Eukaryota</taxon>
        <taxon>Fungi</taxon>
        <taxon>Dikarya</taxon>
        <taxon>Ascomycota</taxon>
        <taxon>Pezizomycotina</taxon>
        <taxon>Sordariomycetes</taxon>
        <taxon>Hypocreomycetidae</taxon>
        <taxon>Hypocreales</taxon>
        <taxon>Bionectriaceae</taxon>
        <taxon>Geosmithia</taxon>
    </lineage>
</organism>
<dbReference type="Gene3D" id="3.30.70.120">
    <property type="match status" value="1"/>
</dbReference>
<dbReference type="InterPro" id="IPR036069">
    <property type="entry name" value="DUF34/NIF3_sf"/>
</dbReference>
<protein>
    <recommendedName>
        <fullName evidence="1">ATP phosphoribosyltransferase</fullName>
    </recommendedName>
</protein>
<dbReference type="EMBL" id="JAANYQ010000004">
    <property type="protein sequence ID" value="KAF4124538.1"/>
    <property type="molecule type" value="Genomic_DNA"/>
</dbReference>
<accession>A0A9P4YWU3</accession>
<evidence type="ECO:0000256" key="1">
    <source>
        <dbReference type="ARBA" id="ARBA00020998"/>
    </source>
</evidence>
<name>A0A9P4YWU3_9HYPO</name>